<dbReference type="InterPro" id="IPR015424">
    <property type="entry name" value="PyrdxlP-dep_Trfase"/>
</dbReference>
<name>A0ABW5RHH5_9MICO</name>
<evidence type="ECO:0000259" key="4">
    <source>
        <dbReference type="Pfam" id="PF01212"/>
    </source>
</evidence>
<dbReference type="InterPro" id="IPR015421">
    <property type="entry name" value="PyrdxlP-dep_Trfase_major"/>
</dbReference>
<dbReference type="SUPFAM" id="SSF53383">
    <property type="entry name" value="PLP-dependent transferases"/>
    <property type="match status" value="1"/>
</dbReference>
<accession>A0ABW5RHH5</accession>
<dbReference type="PANTHER" id="PTHR48097:SF5">
    <property type="entry name" value="LOW SPECIFICITY L-THREONINE ALDOLASE"/>
    <property type="match status" value="1"/>
</dbReference>
<evidence type="ECO:0000256" key="3">
    <source>
        <dbReference type="ARBA" id="ARBA00022898"/>
    </source>
</evidence>
<comment type="cofactor">
    <cofactor evidence="1">
        <name>pyridoxal 5'-phosphate</name>
        <dbReference type="ChEBI" id="CHEBI:597326"/>
    </cofactor>
</comment>
<dbReference type="EMBL" id="JBHUNF010000002">
    <property type="protein sequence ID" value="MFD2674530.1"/>
    <property type="molecule type" value="Genomic_DNA"/>
</dbReference>
<evidence type="ECO:0000313" key="6">
    <source>
        <dbReference type="Proteomes" id="UP001597453"/>
    </source>
</evidence>
<dbReference type="InterPro" id="IPR015422">
    <property type="entry name" value="PyrdxlP-dep_Trfase_small"/>
</dbReference>
<dbReference type="Proteomes" id="UP001597453">
    <property type="component" value="Unassembled WGS sequence"/>
</dbReference>
<organism evidence="5 6">
    <name type="scientific">Gulosibacter bifidus</name>
    <dbReference type="NCBI Taxonomy" id="272239"/>
    <lineage>
        <taxon>Bacteria</taxon>
        <taxon>Bacillati</taxon>
        <taxon>Actinomycetota</taxon>
        <taxon>Actinomycetes</taxon>
        <taxon>Micrococcales</taxon>
        <taxon>Microbacteriaceae</taxon>
        <taxon>Gulosibacter</taxon>
    </lineage>
</organism>
<dbReference type="RefSeq" id="WP_083524470.1">
    <property type="nucleotide sequence ID" value="NZ_JBHUNF010000002.1"/>
</dbReference>
<protein>
    <submittedName>
        <fullName evidence="5">Threonine aldolase family protein</fullName>
    </submittedName>
</protein>
<comment type="similarity">
    <text evidence="2">Belongs to the threonine aldolase family.</text>
</comment>
<keyword evidence="6" id="KW-1185">Reference proteome</keyword>
<dbReference type="InterPro" id="IPR001597">
    <property type="entry name" value="ArAA_b-elim_lyase/Thr_aldolase"/>
</dbReference>
<dbReference type="Pfam" id="PF01212">
    <property type="entry name" value="Beta_elim_lyase"/>
    <property type="match status" value="1"/>
</dbReference>
<reference evidence="6" key="1">
    <citation type="journal article" date="2019" name="Int. J. Syst. Evol. Microbiol.">
        <title>The Global Catalogue of Microorganisms (GCM) 10K type strain sequencing project: providing services to taxonomists for standard genome sequencing and annotation.</title>
        <authorList>
            <consortium name="The Broad Institute Genomics Platform"/>
            <consortium name="The Broad Institute Genome Sequencing Center for Infectious Disease"/>
            <person name="Wu L."/>
            <person name="Ma J."/>
        </authorList>
    </citation>
    <scope>NUCLEOTIDE SEQUENCE [LARGE SCALE GENOMIC DNA]</scope>
    <source>
        <strain evidence="6">TISTR 1511</strain>
    </source>
</reference>
<dbReference type="Gene3D" id="3.40.640.10">
    <property type="entry name" value="Type I PLP-dependent aspartate aminotransferase-like (Major domain)"/>
    <property type="match status" value="1"/>
</dbReference>
<evidence type="ECO:0000256" key="2">
    <source>
        <dbReference type="ARBA" id="ARBA00006966"/>
    </source>
</evidence>
<keyword evidence="3" id="KW-0663">Pyridoxal phosphate</keyword>
<evidence type="ECO:0000313" key="5">
    <source>
        <dbReference type="EMBL" id="MFD2674530.1"/>
    </source>
</evidence>
<proteinExistence type="inferred from homology"/>
<feature type="domain" description="Aromatic amino acid beta-eliminating lyase/threonine aldolase" evidence="4">
    <location>
        <begin position="29"/>
        <end position="313"/>
    </location>
</feature>
<evidence type="ECO:0000256" key="1">
    <source>
        <dbReference type="ARBA" id="ARBA00001933"/>
    </source>
</evidence>
<dbReference type="Gene3D" id="3.90.1150.10">
    <property type="entry name" value="Aspartate Aminotransferase, domain 1"/>
    <property type="match status" value="1"/>
</dbReference>
<dbReference type="PANTHER" id="PTHR48097">
    <property type="entry name" value="L-THREONINE ALDOLASE-RELATED"/>
    <property type="match status" value="1"/>
</dbReference>
<sequence>MSSPDASNSQLNHPAATAPMLHDAAQYHFGSDNYAGVHPEVLDRIAQANGGHVAGYGDDPYTARLQQVMRQHFGADAVTYPVLNGTGANVLALQSVMPRWGGVVAAATAHINTDENGAPERVGGLKILPLPTPDGKLTAAQIDALEIDRSNVHAAEPWALSFSNSTELGTVYSAEETAALTAAAHRKGLLVHLDGSRLANAAATTGASLAELSAGVDILSLGATKNGALAAEAVVVKRPECARGIEFLQKINLQLASKQRFLAAQLLALYEGDLYLRNAQHANAQAQLLAESISAIPGCTVAGSVDANAVFVQLPAGVADRVRASGSRFYDWPFIPNSVRLMTAWDTPTSAIEAFVAEVRRATEHAATIDDTAN</sequence>
<gene>
    <name evidence="5" type="ORF">ACFSUQ_04355</name>
</gene>
<comment type="caution">
    <text evidence="5">The sequence shown here is derived from an EMBL/GenBank/DDBJ whole genome shotgun (WGS) entry which is preliminary data.</text>
</comment>